<dbReference type="PANTHER" id="PTHR46370:SF1">
    <property type="entry name" value="GPALPP MOTIFS-CONTAINING PROTEIN 1"/>
    <property type="match status" value="1"/>
</dbReference>
<feature type="compositionally biased region" description="Polar residues" evidence="1">
    <location>
        <begin position="67"/>
        <end position="97"/>
    </location>
</feature>
<dbReference type="PANTHER" id="PTHR46370">
    <property type="entry name" value="GPALPP MOTIFS-CONTAINING PROTEIN 1"/>
    <property type="match status" value="1"/>
</dbReference>
<proteinExistence type="predicted"/>
<keyword evidence="4" id="KW-1185">Reference proteome</keyword>
<dbReference type="InterPro" id="IPR022226">
    <property type="entry name" value="DUF3752"/>
</dbReference>
<feature type="compositionally biased region" description="Polar residues" evidence="1">
    <location>
        <begin position="17"/>
        <end position="36"/>
    </location>
</feature>
<evidence type="ECO:0000313" key="3">
    <source>
        <dbReference type="EMBL" id="POS85832.1"/>
    </source>
</evidence>
<feature type="domain" description="DUF3752" evidence="2">
    <location>
        <begin position="211"/>
        <end position="375"/>
    </location>
</feature>
<sequence>MPFVGPKLPPHLLSRKNPLQNNSFYGTSLPQTQSDSSSRKIGPCLPTQRGSTSESLDVSEGIDPEITTENSSIDEIQRPSQPTKQFGGQSDSNSHSSIDYLKNSTIVTIESQSNLVKPSTAASITRRIFGPALPPTLQAELQSKSLNSGTGNDNSTDSEEDYGPSLPPSHDSITYSSVISQETNKEQPCNSQNEKLDSTSKLKRAEWMLTPPTSSDLTTRFDPTKLKSRKFTSGRGTKRPAEASGVSTIWTETPEEKRQRLEDEVLGRKDAISSSSSLKATTNPSELARSTQSAKEREATKEQIYKYNKQNRNKSLFEERKAAQDRGELEILEDDDPSRRVFDKEKDMALGGKHINTAKRKQLLMHATNFGNRFQEGKYL</sequence>
<reference evidence="3 4" key="1">
    <citation type="submission" date="2017-10" db="EMBL/GenBank/DDBJ databases">
        <title>Development of genomic resources for the powdery mildew, Erysiphe pulchra.</title>
        <authorList>
            <person name="Wadl P.A."/>
            <person name="Mack B.M."/>
            <person name="Moore G."/>
            <person name="Beltz S.B."/>
        </authorList>
    </citation>
    <scope>NUCLEOTIDE SEQUENCE [LARGE SCALE GENOMIC DNA]</scope>
    <source>
        <strain evidence="3">Cflorida</strain>
    </source>
</reference>
<feature type="compositionally biased region" description="Polar residues" evidence="1">
    <location>
        <begin position="144"/>
        <end position="155"/>
    </location>
</feature>
<dbReference type="InterPro" id="IPR046331">
    <property type="entry name" value="GPAM1-like"/>
</dbReference>
<feature type="region of interest" description="Disordered" evidence="1">
    <location>
        <begin position="144"/>
        <end position="206"/>
    </location>
</feature>
<evidence type="ECO:0000259" key="2">
    <source>
        <dbReference type="Pfam" id="PF12572"/>
    </source>
</evidence>
<dbReference type="Pfam" id="PF12572">
    <property type="entry name" value="DUF3752"/>
    <property type="match status" value="1"/>
</dbReference>
<dbReference type="EMBL" id="PEDP01000485">
    <property type="protein sequence ID" value="POS85832.1"/>
    <property type="molecule type" value="Genomic_DNA"/>
</dbReference>
<feature type="region of interest" description="Disordered" evidence="1">
    <location>
        <begin position="228"/>
        <end position="300"/>
    </location>
</feature>
<feature type="compositionally biased region" description="Basic residues" evidence="1">
    <location>
        <begin position="228"/>
        <end position="238"/>
    </location>
</feature>
<dbReference type="OrthoDB" id="73491at2759"/>
<evidence type="ECO:0000313" key="4">
    <source>
        <dbReference type="Proteomes" id="UP000237438"/>
    </source>
</evidence>
<dbReference type="Proteomes" id="UP000237438">
    <property type="component" value="Unassembled WGS sequence"/>
</dbReference>
<feature type="region of interest" description="Disordered" evidence="1">
    <location>
        <begin position="1"/>
        <end position="97"/>
    </location>
</feature>
<comment type="caution">
    <text evidence="3">The sequence shown here is derived from an EMBL/GenBank/DDBJ whole genome shotgun (WGS) entry which is preliminary data.</text>
</comment>
<protein>
    <recommendedName>
        <fullName evidence="2">DUF3752 domain-containing protein</fullName>
    </recommendedName>
</protein>
<feature type="compositionally biased region" description="Basic and acidic residues" evidence="1">
    <location>
        <begin position="194"/>
        <end position="206"/>
    </location>
</feature>
<dbReference type="AlphaFoldDB" id="A0A2S4PUW7"/>
<evidence type="ECO:0000256" key="1">
    <source>
        <dbReference type="SAM" id="MobiDB-lite"/>
    </source>
</evidence>
<gene>
    <name evidence="3" type="ORF">EPUL_004087</name>
</gene>
<feature type="compositionally biased region" description="Polar residues" evidence="1">
    <location>
        <begin position="171"/>
        <end position="193"/>
    </location>
</feature>
<name>A0A2S4PUW7_9PEZI</name>
<organism evidence="3 4">
    <name type="scientific">Erysiphe pulchra</name>
    <dbReference type="NCBI Taxonomy" id="225359"/>
    <lineage>
        <taxon>Eukaryota</taxon>
        <taxon>Fungi</taxon>
        <taxon>Dikarya</taxon>
        <taxon>Ascomycota</taxon>
        <taxon>Pezizomycotina</taxon>
        <taxon>Leotiomycetes</taxon>
        <taxon>Erysiphales</taxon>
        <taxon>Erysiphaceae</taxon>
        <taxon>Erysiphe</taxon>
    </lineage>
</organism>
<feature type="compositionally biased region" description="Basic and acidic residues" evidence="1">
    <location>
        <begin position="254"/>
        <end position="271"/>
    </location>
</feature>
<accession>A0A2S4PUW7</accession>
<feature type="compositionally biased region" description="Polar residues" evidence="1">
    <location>
        <begin position="272"/>
        <end position="293"/>
    </location>
</feature>